<dbReference type="GO" id="GO:0015344">
    <property type="term" value="F:siderophore uptake transmembrane transporter activity"/>
    <property type="evidence" value="ECO:0007669"/>
    <property type="project" value="TreeGrafter"/>
</dbReference>
<proteinExistence type="predicted"/>
<accession>M4NIV0</accession>
<dbReference type="Gene3D" id="2.60.40.1120">
    <property type="entry name" value="Carboxypeptidase-like, regulatory domain"/>
    <property type="match status" value="1"/>
</dbReference>
<dbReference type="HOGENOM" id="CLU_006298_1_0_6"/>
<gene>
    <name evidence="9" type="ORF">R2APBS1_2927</name>
</gene>
<feature type="signal peptide" evidence="7">
    <location>
        <begin position="1"/>
        <end position="26"/>
    </location>
</feature>
<dbReference type="RefSeq" id="WP_015448455.1">
    <property type="nucleotide sequence ID" value="NC_020541.1"/>
</dbReference>
<evidence type="ECO:0000256" key="2">
    <source>
        <dbReference type="ARBA" id="ARBA00022448"/>
    </source>
</evidence>
<dbReference type="InterPro" id="IPR039426">
    <property type="entry name" value="TonB-dep_rcpt-like"/>
</dbReference>
<keyword evidence="7" id="KW-0732">Signal</keyword>
<dbReference type="OrthoDB" id="9768147at2"/>
<dbReference type="Pfam" id="PF25183">
    <property type="entry name" value="OMP_b-brl_4"/>
    <property type="match status" value="1"/>
</dbReference>
<evidence type="ECO:0000313" key="9">
    <source>
        <dbReference type="EMBL" id="AGG90002.1"/>
    </source>
</evidence>
<dbReference type="InterPro" id="IPR057601">
    <property type="entry name" value="Oar-like_b-barrel"/>
</dbReference>
<keyword evidence="5" id="KW-0472">Membrane</keyword>
<dbReference type="GO" id="GO:0044718">
    <property type="term" value="P:siderophore transmembrane transport"/>
    <property type="evidence" value="ECO:0007669"/>
    <property type="project" value="TreeGrafter"/>
</dbReference>
<dbReference type="SUPFAM" id="SSF56935">
    <property type="entry name" value="Porins"/>
    <property type="match status" value="1"/>
</dbReference>
<name>M4NIV0_9GAMM</name>
<dbReference type="InterPro" id="IPR008969">
    <property type="entry name" value="CarboxyPept-like_regulatory"/>
</dbReference>
<dbReference type="eggNOG" id="COG4771">
    <property type="taxonomic scope" value="Bacteria"/>
</dbReference>
<dbReference type="Pfam" id="PF13620">
    <property type="entry name" value="CarboxypepD_reg"/>
    <property type="match status" value="1"/>
</dbReference>
<dbReference type="SUPFAM" id="SSF49464">
    <property type="entry name" value="Carboxypeptidase regulatory domain-like"/>
    <property type="match status" value="1"/>
</dbReference>
<evidence type="ECO:0000256" key="1">
    <source>
        <dbReference type="ARBA" id="ARBA00004571"/>
    </source>
</evidence>
<dbReference type="PANTHER" id="PTHR30069:SF46">
    <property type="entry name" value="OAR PROTEIN"/>
    <property type="match status" value="1"/>
</dbReference>
<comment type="subcellular location">
    <subcellularLocation>
        <location evidence="1">Cell outer membrane</location>
        <topology evidence="1">Multi-pass membrane protein</topology>
    </subcellularLocation>
</comment>
<keyword evidence="4" id="KW-0812">Transmembrane</keyword>
<dbReference type="KEGG" id="rhd:R2APBS1_2927"/>
<dbReference type="GO" id="GO:0009279">
    <property type="term" value="C:cell outer membrane"/>
    <property type="evidence" value="ECO:0007669"/>
    <property type="project" value="UniProtKB-SubCell"/>
</dbReference>
<evidence type="ECO:0000256" key="7">
    <source>
        <dbReference type="SAM" id="SignalP"/>
    </source>
</evidence>
<feature type="chain" id="PRO_5004056240" description="TonB-dependent transporter Oar-like beta-barrel domain-containing protein" evidence="7">
    <location>
        <begin position="27"/>
        <end position="1112"/>
    </location>
</feature>
<protein>
    <recommendedName>
        <fullName evidence="8">TonB-dependent transporter Oar-like beta-barrel domain-containing protein</fullName>
    </recommendedName>
</protein>
<evidence type="ECO:0000256" key="4">
    <source>
        <dbReference type="ARBA" id="ARBA00022692"/>
    </source>
</evidence>
<dbReference type="Proteomes" id="UP000011859">
    <property type="component" value="Chromosome"/>
</dbReference>
<sequence precursor="true">MNSRIRAKLLPFAIASLLAASVPAIAQDTSSSISGRVLDAKGQPVAGATVQIVHEPSGTTKVVTTDSNGRYAAQGLRVGGPFDVKASKDGVQADHDNVYLQLAQESAINITLAGASAQQATELGGVTVSASTLAQTFSPDNKGISTNVSRREIEAMPAPDRSIQNIVRLDPRIVITDRERGEFSAIGQNSRYNNITVDSVSANDPFGLNANGLPTLATPISQDTIEEYNISTANYDTSIRRGVGANVNAVTKSGTNDFHGSVYYVFQNQNMIGKNENDAKYTAFDRQWTGGATVGGPIVKDKLFFFLSAEKSVKVGAGSPYGPADSGASTPIAGLTSTQVQKVIDAAKALGLADPGSYGGGNTNLQDKRYLGKIDWNISDNHRASFTYSRTKETKPVITGTNTNLVLSSGWYTTNVDNKSYALHFYDDWSSNFSTDTTLSYAKFDQLRGPYNGVASPDVRVYPTTFSDGTSVEFGTEYSSQANVLKTKTLNFAWAGTYYAGDHTIKGGFDYEHNDIYNLFMQNAYGSYTFEDSADINPATGNPYTGLENFKRGSYYQYRYNRPADGLSTADVAAAFRMKQWGVFLQDTWQVNQNLSVQYGVRVDIPLVSDQPLYNAKFAAAPVAGTYNPATHTGTPATGGFGRTNQTTINGNRVVQPRLSFNYAFDTERMTQLRGGAGLFISNPPTVWLGNIYSNSGVTQTQFNCGPTQSGCKTNLPAFSADPHHQNDGTPGTGAQTVNTIEPGFRLPSVWKLSLGFDKELPWWGLIATADYEHIKVRDAIWYQNYNTGAPTAVLPDGRFSYYKDISLDPRNKAQSNRYLANKAFTDGTINLANTSRGKADSLALSLKKPFSEDWSGMVGFTWSRATEVNPGTSSVARSNYVNSYITNPGENKASPSNYSIPRRVLASLNWQHRFFGDYATSASIFYDGHNAAPYSWAFGNDANGDGVTNDLVYIPKPGEVEFRSNVSQQRIDQFYAYIQKNDYLKDHQGGIAGRNGDRAGWINQIDLSFSQEIPGIFKGNKGIIKLDVYNFTNLLNKKWGIEKRVAFPGGRALADYYGVDPATGKYIYDISGGNYTNANGNYAPRAIPTYVNFGDDLAQRWSVLLTVKYTF</sequence>
<dbReference type="InterPro" id="IPR036942">
    <property type="entry name" value="Beta-barrel_TonB_sf"/>
</dbReference>
<dbReference type="PANTHER" id="PTHR30069">
    <property type="entry name" value="TONB-DEPENDENT OUTER MEMBRANE RECEPTOR"/>
    <property type="match status" value="1"/>
</dbReference>
<evidence type="ECO:0000259" key="8">
    <source>
        <dbReference type="Pfam" id="PF25183"/>
    </source>
</evidence>
<evidence type="ECO:0000313" key="10">
    <source>
        <dbReference type="Proteomes" id="UP000011859"/>
    </source>
</evidence>
<dbReference type="STRING" id="666685.R2APBS1_2927"/>
<keyword evidence="2" id="KW-0813">Transport</keyword>
<evidence type="ECO:0000256" key="5">
    <source>
        <dbReference type="ARBA" id="ARBA00023136"/>
    </source>
</evidence>
<keyword evidence="10" id="KW-1185">Reference proteome</keyword>
<dbReference type="AlphaFoldDB" id="M4NIV0"/>
<evidence type="ECO:0000256" key="3">
    <source>
        <dbReference type="ARBA" id="ARBA00022452"/>
    </source>
</evidence>
<keyword evidence="3" id="KW-1134">Transmembrane beta strand</keyword>
<dbReference type="GeneID" id="72427556"/>
<feature type="domain" description="TonB-dependent transporter Oar-like beta-barrel" evidence="8">
    <location>
        <begin position="250"/>
        <end position="1036"/>
    </location>
</feature>
<keyword evidence="6" id="KW-0998">Cell outer membrane</keyword>
<dbReference type="Gene3D" id="2.40.170.20">
    <property type="entry name" value="TonB-dependent receptor, beta-barrel domain"/>
    <property type="match status" value="1"/>
</dbReference>
<organism evidence="9 10">
    <name type="scientific">Rhodanobacter denitrificans</name>
    <dbReference type="NCBI Taxonomy" id="666685"/>
    <lineage>
        <taxon>Bacteria</taxon>
        <taxon>Pseudomonadati</taxon>
        <taxon>Pseudomonadota</taxon>
        <taxon>Gammaproteobacteria</taxon>
        <taxon>Lysobacterales</taxon>
        <taxon>Rhodanobacteraceae</taxon>
        <taxon>Rhodanobacter</taxon>
    </lineage>
</organism>
<evidence type="ECO:0000256" key="6">
    <source>
        <dbReference type="ARBA" id="ARBA00023237"/>
    </source>
</evidence>
<dbReference type="EMBL" id="CP003470">
    <property type="protein sequence ID" value="AGG90002.1"/>
    <property type="molecule type" value="Genomic_DNA"/>
</dbReference>
<reference evidence="9 10" key="1">
    <citation type="submission" date="2012-04" db="EMBL/GenBank/DDBJ databases">
        <title>Complete genome of Rhodanobacter sp. 2APBS1.</title>
        <authorList>
            <consortium name="US DOE Joint Genome Institute"/>
            <person name="Huntemann M."/>
            <person name="Wei C.-L."/>
            <person name="Han J."/>
            <person name="Detter J.C."/>
            <person name="Han C."/>
            <person name="Tapia R."/>
            <person name="Munk A.C.C."/>
            <person name="Chen A."/>
            <person name="Krypides N."/>
            <person name="Mavromatis K."/>
            <person name="Markowitz V."/>
            <person name="Szeto E."/>
            <person name="Ivanova N."/>
            <person name="Mikhailova N."/>
            <person name="Ovchinnikova G."/>
            <person name="Pagani I."/>
            <person name="Pati A."/>
            <person name="Goodwin L."/>
            <person name="Peters L."/>
            <person name="Pitluck S."/>
            <person name="Woyke T."/>
            <person name="Prakash O."/>
            <person name="Elkins J."/>
            <person name="Brown S."/>
            <person name="Palumbo A."/>
            <person name="Hemme C."/>
            <person name="Zhou J."/>
            <person name="Watson D."/>
            <person name="Jardine P."/>
            <person name="Kostka J."/>
            <person name="Green S."/>
        </authorList>
    </citation>
    <scope>NUCLEOTIDE SEQUENCE [LARGE SCALE GENOMIC DNA]</scope>
    <source>
        <strain evidence="9 10">2APBS1</strain>
    </source>
</reference>